<protein>
    <submittedName>
        <fullName evidence="1">Uncharacterized protein</fullName>
    </submittedName>
</protein>
<dbReference type="Proteomes" id="UP000429958">
    <property type="component" value="Unassembled WGS sequence"/>
</dbReference>
<reference evidence="1 2" key="1">
    <citation type="submission" date="2019-08" db="EMBL/GenBank/DDBJ databases">
        <title>In-depth cultivation of the pig gut microbiome towards novel bacterial diversity and tailored functional studies.</title>
        <authorList>
            <person name="Wylensek D."/>
            <person name="Hitch T.C.A."/>
            <person name="Clavel T."/>
        </authorList>
    </citation>
    <scope>NUCLEOTIDE SEQUENCE [LARGE SCALE GENOMIC DNA]</scope>
    <source>
        <strain evidence="1 2">WCA-389-WT-23D1</strain>
    </source>
</reference>
<accession>A0A7X2TCU8</accession>
<dbReference type="AlphaFoldDB" id="A0A7X2TCU8"/>
<organism evidence="1 2">
    <name type="scientific">Clostridium porci</name>
    <dbReference type="NCBI Taxonomy" id="2605778"/>
    <lineage>
        <taxon>Bacteria</taxon>
        <taxon>Bacillati</taxon>
        <taxon>Bacillota</taxon>
        <taxon>Clostridia</taxon>
        <taxon>Eubacteriales</taxon>
        <taxon>Clostridiaceae</taxon>
        <taxon>Clostridium</taxon>
    </lineage>
</organism>
<keyword evidence="2" id="KW-1185">Reference proteome</keyword>
<gene>
    <name evidence="1" type="ORF">FYJ39_08030</name>
</gene>
<comment type="caution">
    <text evidence="1">The sequence shown here is derived from an EMBL/GenBank/DDBJ whole genome shotgun (WGS) entry which is preliminary data.</text>
</comment>
<sequence length="74" mass="8818">MLLKRYYLDELKDRIRETDDAVFEAAGIKKEALLTDEGLMDRLWTFYQKNVEEYDCDEDFSYGDALKEVLNIEL</sequence>
<dbReference type="RefSeq" id="WP_154471962.1">
    <property type="nucleotide sequence ID" value="NZ_VUMD01000006.1"/>
</dbReference>
<name>A0A7X2TCU8_9CLOT</name>
<dbReference type="EMBL" id="VUMD01000006">
    <property type="protein sequence ID" value="MSS36518.1"/>
    <property type="molecule type" value="Genomic_DNA"/>
</dbReference>
<evidence type="ECO:0000313" key="2">
    <source>
        <dbReference type="Proteomes" id="UP000429958"/>
    </source>
</evidence>
<evidence type="ECO:0000313" key="1">
    <source>
        <dbReference type="EMBL" id="MSS36518.1"/>
    </source>
</evidence>
<proteinExistence type="predicted"/>